<dbReference type="InterPro" id="IPR050087">
    <property type="entry name" value="AON_synthase_class-II"/>
</dbReference>
<dbReference type="Pfam" id="PF00155">
    <property type="entry name" value="Aminotran_1_2"/>
    <property type="match status" value="1"/>
</dbReference>
<protein>
    <recommendedName>
        <fullName evidence="3">Aminotransferase class I/classII large domain-containing protein</fullName>
    </recommendedName>
</protein>
<comment type="cofactor">
    <cofactor evidence="1">
        <name>pyridoxal 5'-phosphate</name>
        <dbReference type="ChEBI" id="CHEBI:597326"/>
    </cofactor>
</comment>
<evidence type="ECO:0000313" key="5">
    <source>
        <dbReference type="Proteomes" id="UP001157938"/>
    </source>
</evidence>
<name>A0ABN8CI79_9STRA</name>
<evidence type="ECO:0000256" key="2">
    <source>
        <dbReference type="ARBA" id="ARBA00022679"/>
    </source>
</evidence>
<dbReference type="InterPro" id="IPR015424">
    <property type="entry name" value="PyrdxlP-dep_Trfase"/>
</dbReference>
<organism evidence="4 5">
    <name type="scientific">Peronospora farinosa</name>
    <dbReference type="NCBI Taxonomy" id="134698"/>
    <lineage>
        <taxon>Eukaryota</taxon>
        <taxon>Sar</taxon>
        <taxon>Stramenopiles</taxon>
        <taxon>Oomycota</taxon>
        <taxon>Peronosporomycetes</taxon>
        <taxon>Peronosporales</taxon>
        <taxon>Peronosporaceae</taxon>
        <taxon>Peronospora</taxon>
    </lineage>
</organism>
<feature type="domain" description="Aminotransferase class I/classII large" evidence="3">
    <location>
        <begin position="44"/>
        <end position="139"/>
    </location>
</feature>
<sequence length="159" mass="17665">MTHIYTYNFLGNALDPEVVAALKAGIEVYGTTMSSSIVDQTQVNVDGDLILCDALHHDSCVNAQRLSGATILSFPHNDTKALERTVSKLRTKYRRVLIVIEGVYSMDGDIPNVREMIRTKKKYKALLFLNEARSFGTTGATARNSCKHFNLDPMDIDVP</sequence>
<evidence type="ECO:0000259" key="3">
    <source>
        <dbReference type="Pfam" id="PF00155"/>
    </source>
</evidence>
<dbReference type="PANTHER" id="PTHR13693:SF3">
    <property type="entry name" value="LD36009P"/>
    <property type="match status" value="1"/>
</dbReference>
<proteinExistence type="predicted"/>
<dbReference type="EMBL" id="CAKLBC010001825">
    <property type="protein sequence ID" value="CAH0493780.1"/>
    <property type="molecule type" value="Genomic_DNA"/>
</dbReference>
<keyword evidence="5" id="KW-1185">Reference proteome</keyword>
<evidence type="ECO:0000256" key="1">
    <source>
        <dbReference type="ARBA" id="ARBA00001933"/>
    </source>
</evidence>
<reference evidence="4 5" key="1">
    <citation type="submission" date="2021-11" db="EMBL/GenBank/DDBJ databases">
        <authorList>
            <person name="Islam A."/>
            <person name="Islam S."/>
            <person name="Flora M.S."/>
            <person name="Rahman M."/>
            <person name="Ziaur R.M."/>
            <person name="Epstein J.H."/>
            <person name="Hassan M."/>
            <person name="Klassen M."/>
            <person name="Woodard K."/>
            <person name="Webb A."/>
            <person name="Webby R.J."/>
            <person name="El Zowalaty M.E."/>
        </authorList>
    </citation>
    <scope>NUCLEOTIDE SEQUENCE [LARGE SCALE GENOMIC DNA]</scope>
    <source>
        <strain evidence="4">Pf1</strain>
    </source>
</reference>
<accession>A0ABN8CI79</accession>
<dbReference type="InterPro" id="IPR015421">
    <property type="entry name" value="PyrdxlP-dep_Trfase_major"/>
</dbReference>
<evidence type="ECO:0000313" key="4">
    <source>
        <dbReference type="EMBL" id="CAH0493780.1"/>
    </source>
</evidence>
<dbReference type="SUPFAM" id="SSF53383">
    <property type="entry name" value="PLP-dependent transferases"/>
    <property type="match status" value="1"/>
</dbReference>
<gene>
    <name evidence="4" type="ORF">PFR001_LOCUS8887</name>
</gene>
<dbReference type="Proteomes" id="UP001157938">
    <property type="component" value="Unassembled WGS sequence"/>
</dbReference>
<dbReference type="InterPro" id="IPR004839">
    <property type="entry name" value="Aminotransferase_I/II_large"/>
</dbReference>
<keyword evidence="2" id="KW-0808">Transferase</keyword>
<dbReference type="PANTHER" id="PTHR13693">
    <property type="entry name" value="CLASS II AMINOTRANSFERASE/8-AMINO-7-OXONONANOATE SYNTHASE"/>
    <property type="match status" value="1"/>
</dbReference>
<comment type="caution">
    <text evidence="4">The sequence shown here is derived from an EMBL/GenBank/DDBJ whole genome shotgun (WGS) entry which is preliminary data.</text>
</comment>
<dbReference type="Gene3D" id="3.40.640.10">
    <property type="entry name" value="Type I PLP-dependent aspartate aminotransferase-like (Major domain)"/>
    <property type="match status" value="1"/>
</dbReference>